<dbReference type="SUPFAM" id="SSF90123">
    <property type="entry name" value="ABC transporter transmembrane region"/>
    <property type="match status" value="2"/>
</dbReference>
<evidence type="ECO:0008006" key="14">
    <source>
        <dbReference type="Google" id="ProtNLM"/>
    </source>
</evidence>
<keyword evidence="6 9" id="KW-1133">Transmembrane helix</keyword>
<gene>
    <name evidence="13" type="ORF">PgNI_01999</name>
</gene>
<evidence type="ECO:0000313" key="13">
    <source>
        <dbReference type="RefSeq" id="XP_030987284.1"/>
    </source>
</evidence>
<dbReference type="PROSITE" id="PS00211">
    <property type="entry name" value="ABC_TRANSPORTER_1"/>
    <property type="match status" value="2"/>
</dbReference>
<dbReference type="InterPro" id="IPR011527">
    <property type="entry name" value="ABC1_TM_dom"/>
</dbReference>
<feature type="domain" description="ABC transmembrane type-1" evidence="11">
    <location>
        <begin position="324"/>
        <end position="620"/>
    </location>
</feature>
<dbReference type="GO" id="GO:0005524">
    <property type="term" value="F:ATP binding"/>
    <property type="evidence" value="ECO:0007669"/>
    <property type="project" value="UniProtKB-KW"/>
</dbReference>
<feature type="transmembrane region" description="Helical" evidence="9">
    <location>
        <begin position="1094"/>
        <end position="1112"/>
    </location>
</feature>
<feature type="transmembrane region" description="Helical" evidence="9">
    <location>
        <begin position="934"/>
        <end position="957"/>
    </location>
</feature>
<dbReference type="CDD" id="cd03250">
    <property type="entry name" value="ABCC_MRP_domain1"/>
    <property type="match status" value="1"/>
</dbReference>
<feature type="compositionally biased region" description="Basic and acidic residues" evidence="8">
    <location>
        <begin position="416"/>
        <end position="426"/>
    </location>
</feature>
<evidence type="ECO:0000259" key="11">
    <source>
        <dbReference type="PROSITE" id="PS50929"/>
    </source>
</evidence>
<dbReference type="PANTHER" id="PTHR24223">
    <property type="entry name" value="ATP-BINDING CASSETTE SUB-FAMILY C"/>
    <property type="match status" value="1"/>
</dbReference>
<feature type="transmembrane region" description="Helical" evidence="9">
    <location>
        <begin position="611"/>
        <end position="628"/>
    </location>
</feature>
<feature type="transmembrane region" description="Helical" evidence="9">
    <location>
        <begin position="148"/>
        <end position="165"/>
    </location>
</feature>
<keyword evidence="3 9" id="KW-0812">Transmembrane</keyword>
<keyword evidence="4" id="KW-0547">Nucleotide-binding</keyword>
<feature type="compositionally biased region" description="Low complexity" evidence="8">
    <location>
        <begin position="1446"/>
        <end position="1469"/>
    </location>
</feature>
<evidence type="ECO:0000256" key="7">
    <source>
        <dbReference type="ARBA" id="ARBA00023136"/>
    </source>
</evidence>
<dbReference type="GO" id="GO:0140359">
    <property type="term" value="F:ABC-type transporter activity"/>
    <property type="evidence" value="ECO:0007669"/>
    <property type="project" value="InterPro"/>
</dbReference>
<protein>
    <recommendedName>
        <fullName evidence="14">ABC transporter</fullName>
    </recommendedName>
</protein>
<evidence type="ECO:0000256" key="3">
    <source>
        <dbReference type="ARBA" id="ARBA00022692"/>
    </source>
</evidence>
<feature type="region of interest" description="Disordered" evidence="8">
    <location>
        <begin position="1441"/>
        <end position="1474"/>
    </location>
</feature>
<feature type="transmembrane region" description="Helical" evidence="9">
    <location>
        <begin position="318"/>
        <end position="343"/>
    </location>
</feature>
<dbReference type="CDD" id="cd18604">
    <property type="entry name" value="ABC_6TM_VMR1_D2_like"/>
    <property type="match status" value="1"/>
</dbReference>
<dbReference type="GO" id="GO:0016020">
    <property type="term" value="C:membrane"/>
    <property type="evidence" value="ECO:0007669"/>
    <property type="project" value="UniProtKB-SubCell"/>
</dbReference>
<evidence type="ECO:0000313" key="12">
    <source>
        <dbReference type="Proteomes" id="UP000515153"/>
    </source>
</evidence>
<dbReference type="PROSITE" id="PS50929">
    <property type="entry name" value="ABC_TM1F"/>
    <property type="match status" value="2"/>
</dbReference>
<feature type="transmembrane region" description="Helical" evidence="9">
    <location>
        <begin position="355"/>
        <end position="378"/>
    </location>
</feature>
<dbReference type="Pfam" id="PF00664">
    <property type="entry name" value="ABC_membrane"/>
    <property type="match status" value="2"/>
</dbReference>
<feature type="region of interest" description="Disordered" evidence="8">
    <location>
        <begin position="409"/>
        <end position="429"/>
    </location>
</feature>
<dbReference type="KEGG" id="pgri:PgNI_01999"/>
<dbReference type="RefSeq" id="XP_030987284.1">
    <property type="nucleotide sequence ID" value="XM_031122070.1"/>
</dbReference>
<evidence type="ECO:0000256" key="6">
    <source>
        <dbReference type="ARBA" id="ARBA00022989"/>
    </source>
</evidence>
<feature type="transmembrane region" description="Helical" evidence="9">
    <location>
        <begin position="198"/>
        <end position="222"/>
    </location>
</feature>
<keyword evidence="5" id="KW-0067">ATP-binding</keyword>
<evidence type="ECO:0000259" key="10">
    <source>
        <dbReference type="PROSITE" id="PS50893"/>
    </source>
</evidence>
<feature type="transmembrane region" description="Helical" evidence="9">
    <location>
        <begin position="457"/>
        <end position="475"/>
    </location>
</feature>
<evidence type="ECO:0000256" key="9">
    <source>
        <dbReference type="SAM" id="Phobius"/>
    </source>
</evidence>
<feature type="transmembrane region" description="Helical" evidence="9">
    <location>
        <begin position="44"/>
        <end position="63"/>
    </location>
</feature>
<feature type="transmembrane region" description="Helical" evidence="9">
    <location>
        <begin position="1118"/>
        <end position="1138"/>
    </location>
</feature>
<dbReference type="Proteomes" id="UP000515153">
    <property type="component" value="Unplaced"/>
</dbReference>
<dbReference type="PROSITE" id="PS50893">
    <property type="entry name" value="ABC_TRANSPORTER_2"/>
    <property type="match status" value="2"/>
</dbReference>
<reference evidence="13" key="3">
    <citation type="submission" date="2025-08" db="UniProtKB">
        <authorList>
            <consortium name="RefSeq"/>
        </authorList>
    </citation>
    <scope>IDENTIFICATION</scope>
    <source>
        <strain evidence="13">NI907</strain>
    </source>
</reference>
<sequence length="1575" mass="175084">MAAINRLPPDWQQVLTPCYSCCKRVWIPEEATFGDQCIGPITQVPVLLAILVVFCRYGLYPLWARRPAWLRAFASEPNISKTTPGRTRSNGHHRSYAAVVAAGEDGDFEAKPTHKTWTVYTKSLFAISVISAITSALVAGLFDFSLPYLMPIIPSFLTAAIIAIDRPQTTPGAVFLINGGLLVTQLALLIGVPTLTTSSWLAILLFLLTVLFPLLSVGIVLVMPLRNPHAAGTEEVAGKDDVPPTEKLRSPEDNFSVWQWMTISWMGKLIQLGYNRQVHPEDVWRLPFEFQHKRLHNLFREIKGTVIGRILVANAPDLLITSSLGILESACALTQVVLLKQLLSALGAQNMRVAVAYAALALLVRLVAAQSAVFSLWFSRRCYERSRGEMITMIYEKTIRRKAFTFPGVDEETEDGEGKDTKHQEKPGAPASMGKILNLMRNDVYEVAQRFWEFPGLFTKPLNFVLSLALIWNILGPASLLGILVLLFAQLLNVFVIRVLLKWERARRAVTDLKLQITSQFVETIRHLRWYDWQDRWLGQIFETRATELRYRVVSNLLQKALGALNQLAAFAFPVAAFYAYTVIGGHTLSVDVAFPALNLFTMLNTSLQDLPNLVMVLLNASIAMGRIESFMAEPDKEDADYDSDKPYGKQELEIKGANFSWPGQTAENPVLRDVNMSAGPGLTVVCGKVGAGKSALLQAILGELDQYSGERNVPEEMKAYCAQTPWLQSMSIRENILFSGGFDERRYRRTLDACALLPDLKEFEGGDLSMVGENGVGLSGGQKARVALARAVYSKARILLLDDPIAALDHHTAEFVVRKLFSPGGLCEGRTVVFVTHRVDLLKPWADQMYEVFADRPSSLELHQPEELERDTSFHRRVAAVQETQAEEAATETAEAQENASVAIPDKFIEVERRAHGGVMASVYWRYVKAGKLWLWALLILTFIIYRLFNLLYFYFLKVWGEAYKQDPVEPSRRLPSMMAQRSLISRDLSMAHVSDKSGWIDFDFGLPPPEEDVTPWLFWFFMLSIAQFLAQLMSDLTLVAIVYAAGKRLFQDVMWRVSAATFRFYDVTPVGRLMNRLTSDIGTIDGQIAGQLYMVAFHMVAWLSSVAVIATTTPIFLGLALAMTLLFVYIFSRFLPLSQSLRRLEMVSLSPLMSNFGTLLEGLTTVRAFRAQPHFEHRIIVTTDAFQQMDHFYWSLQSWLTYRFDTLSALSTFVLTITAMSSGLSSGAVAFVLAAAATFVDTTHLLCRKYGELQMMFVSVERVIELLDLETEPEFEKPSSAQASTWPAASDDIIFDNATFRYAPRLEPSLRGVSFRIPAGSTVAVTGRTGSGKSTLALALLGTILPDSVLAQLHQEQVGDSNEETPLLAPRLDSSGGSVWIGGVDIARTDKHTLRRRISFVAQDPVLFPGTLRENLDPLREYDDAECATVLARVMGPSSSAVGSLSTSKPTAATPPQQQQDATASSSGTVTPTKQQFHLGTRVDGGGKNLSQGQRQLVGIARAVLRRSPIVILDEATASIDFETAFRIQEVLREELRQSTVIAIAHRAEAVKDADFRIELEKGRVVVAEKIVR</sequence>
<name>A0A6P8BJV3_PYRGI</name>
<dbReference type="InterPro" id="IPR003593">
    <property type="entry name" value="AAA+_ATPase"/>
</dbReference>
<dbReference type="InterPro" id="IPR050173">
    <property type="entry name" value="ABC_transporter_C-like"/>
</dbReference>
<evidence type="ECO:0000256" key="4">
    <source>
        <dbReference type="ARBA" id="ARBA00022741"/>
    </source>
</evidence>
<evidence type="ECO:0000256" key="5">
    <source>
        <dbReference type="ARBA" id="ARBA00022840"/>
    </source>
</evidence>
<evidence type="ECO:0000256" key="8">
    <source>
        <dbReference type="SAM" id="MobiDB-lite"/>
    </source>
</evidence>
<reference evidence="13" key="2">
    <citation type="submission" date="2019-10" db="EMBL/GenBank/DDBJ databases">
        <authorList>
            <consortium name="NCBI Genome Project"/>
        </authorList>
    </citation>
    <scope>NUCLEOTIDE SEQUENCE</scope>
    <source>
        <strain evidence="13">NI907</strain>
    </source>
</reference>
<dbReference type="SUPFAM" id="SSF52540">
    <property type="entry name" value="P-loop containing nucleoside triphosphate hydrolases"/>
    <property type="match status" value="2"/>
</dbReference>
<dbReference type="Pfam" id="PF00005">
    <property type="entry name" value="ABC_tran"/>
    <property type="match status" value="2"/>
</dbReference>
<organism evidence="12 13">
    <name type="scientific">Pyricularia grisea</name>
    <name type="common">Crabgrass-specific blast fungus</name>
    <name type="synonym">Magnaporthe grisea</name>
    <dbReference type="NCBI Taxonomy" id="148305"/>
    <lineage>
        <taxon>Eukaryota</taxon>
        <taxon>Fungi</taxon>
        <taxon>Dikarya</taxon>
        <taxon>Ascomycota</taxon>
        <taxon>Pezizomycotina</taxon>
        <taxon>Sordariomycetes</taxon>
        <taxon>Sordariomycetidae</taxon>
        <taxon>Magnaporthales</taxon>
        <taxon>Pyriculariaceae</taxon>
        <taxon>Pyricularia</taxon>
    </lineage>
</organism>
<feature type="transmembrane region" description="Helical" evidence="9">
    <location>
        <begin position="124"/>
        <end position="142"/>
    </location>
</feature>
<dbReference type="GO" id="GO:0016887">
    <property type="term" value="F:ATP hydrolysis activity"/>
    <property type="evidence" value="ECO:0007669"/>
    <property type="project" value="InterPro"/>
</dbReference>
<feature type="domain" description="ABC transporter" evidence="10">
    <location>
        <begin position="655"/>
        <end position="880"/>
    </location>
</feature>
<feature type="transmembrane region" description="Helical" evidence="9">
    <location>
        <begin position="1018"/>
        <end position="1048"/>
    </location>
</feature>
<comment type="subcellular location">
    <subcellularLocation>
        <location evidence="1">Membrane</location>
    </subcellularLocation>
</comment>
<keyword evidence="12" id="KW-1185">Reference proteome</keyword>
<accession>A0A6P8BJV3</accession>
<dbReference type="GeneID" id="41956982"/>
<reference evidence="13" key="1">
    <citation type="journal article" date="2019" name="Mol. Biol. Evol.">
        <title>Blast fungal genomes show frequent chromosomal changes, gene gains and losses, and effector gene turnover.</title>
        <authorList>
            <person name="Gomez Luciano L.B."/>
            <person name="Jason Tsai I."/>
            <person name="Chuma I."/>
            <person name="Tosa Y."/>
            <person name="Chen Y.H."/>
            <person name="Li J.Y."/>
            <person name="Li M.Y."/>
            <person name="Jade Lu M.Y."/>
            <person name="Nakayashiki H."/>
            <person name="Li W.H."/>
        </authorList>
    </citation>
    <scope>NUCLEOTIDE SEQUENCE</scope>
    <source>
        <strain evidence="13">NI907</strain>
    </source>
</reference>
<feature type="transmembrane region" description="Helical" evidence="9">
    <location>
        <begin position="481"/>
        <end position="501"/>
    </location>
</feature>
<dbReference type="InterPro" id="IPR036640">
    <property type="entry name" value="ABC1_TM_sf"/>
</dbReference>
<dbReference type="InterPro" id="IPR003439">
    <property type="entry name" value="ABC_transporter-like_ATP-bd"/>
</dbReference>
<keyword evidence="7 9" id="KW-0472">Membrane</keyword>
<dbReference type="PANTHER" id="PTHR24223:SF415">
    <property type="entry name" value="FI20190P1"/>
    <property type="match status" value="1"/>
</dbReference>
<dbReference type="CDD" id="cd03244">
    <property type="entry name" value="ABCC_MRP_domain2"/>
    <property type="match status" value="1"/>
</dbReference>
<evidence type="ECO:0000256" key="1">
    <source>
        <dbReference type="ARBA" id="ARBA00004370"/>
    </source>
</evidence>
<feature type="domain" description="ABC transporter" evidence="10">
    <location>
        <begin position="1295"/>
        <end position="1573"/>
    </location>
</feature>
<dbReference type="InterPro" id="IPR027417">
    <property type="entry name" value="P-loop_NTPase"/>
</dbReference>
<evidence type="ECO:0000256" key="2">
    <source>
        <dbReference type="ARBA" id="ARBA00022448"/>
    </source>
</evidence>
<keyword evidence="2" id="KW-0813">Transport</keyword>
<dbReference type="SMART" id="SM00382">
    <property type="entry name" value="AAA"/>
    <property type="match status" value="2"/>
</dbReference>
<feature type="transmembrane region" description="Helical" evidence="9">
    <location>
        <begin position="568"/>
        <end position="591"/>
    </location>
</feature>
<dbReference type="Gene3D" id="3.40.50.300">
    <property type="entry name" value="P-loop containing nucleotide triphosphate hydrolases"/>
    <property type="match status" value="2"/>
</dbReference>
<dbReference type="Gene3D" id="1.20.1560.10">
    <property type="entry name" value="ABC transporter type 1, transmembrane domain"/>
    <property type="match status" value="2"/>
</dbReference>
<feature type="domain" description="ABC transmembrane type-1" evidence="11">
    <location>
        <begin position="1006"/>
        <end position="1257"/>
    </location>
</feature>
<feature type="transmembrane region" description="Helical" evidence="9">
    <location>
        <begin position="172"/>
        <end position="192"/>
    </location>
</feature>
<proteinExistence type="predicted"/>
<dbReference type="InterPro" id="IPR017871">
    <property type="entry name" value="ABC_transporter-like_CS"/>
</dbReference>